<reference evidence="12 14" key="2">
    <citation type="submission" date="2019-03" db="EMBL/GenBank/DDBJ databases">
        <title>Genomic Encyclopedia of Type Strains, Phase IV (KMG-IV): sequencing the most valuable type-strain genomes for metagenomic binning, comparative biology and taxonomic classification.</title>
        <authorList>
            <person name="Goeker M."/>
        </authorList>
    </citation>
    <scope>NUCLEOTIDE SEQUENCE [LARGE SCALE GENOMIC DNA]</scope>
    <source>
        <strain evidence="12 14">DSM 20580</strain>
    </source>
</reference>
<evidence type="ECO:0000256" key="9">
    <source>
        <dbReference type="SAM" id="Coils"/>
    </source>
</evidence>
<protein>
    <submittedName>
        <fullName evidence="11 12">Septation ring formation regulator</fullName>
    </submittedName>
</protein>
<evidence type="ECO:0000313" key="11">
    <source>
        <dbReference type="EMBL" id="STX10310.1"/>
    </source>
</evidence>
<keyword evidence="8" id="KW-0131">Cell cycle</keyword>
<keyword evidence="7" id="KW-0717">Septation</keyword>
<keyword evidence="6 10" id="KW-0472">Membrane</keyword>
<feature type="coiled-coil region" evidence="9">
    <location>
        <begin position="370"/>
        <end position="432"/>
    </location>
</feature>
<gene>
    <name evidence="11" type="primary">ezrA</name>
    <name evidence="12" type="ORF">DFR61_10885</name>
    <name evidence="11" type="ORF">NCTC10597_02030</name>
</gene>
<dbReference type="Proteomes" id="UP000294641">
    <property type="component" value="Unassembled WGS sequence"/>
</dbReference>
<evidence type="ECO:0000256" key="5">
    <source>
        <dbReference type="ARBA" id="ARBA00023054"/>
    </source>
</evidence>
<proteinExistence type="predicted"/>
<reference evidence="11 13" key="1">
    <citation type="submission" date="2018-06" db="EMBL/GenBank/DDBJ databases">
        <authorList>
            <consortium name="Pathogen Informatics"/>
            <person name="Doyle S."/>
        </authorList>
    </citation>
    <scope>NUCLEOTIDE SEQUENCE [LARGE SCALE GENOMIC DNA]</scope>
    <source>
        <strain evidence="11 13">NCTC10597</strain>
    </source>
</reference>
<keyword evidence="4 10" id="KW-1133">Transmembrane helix</keyword>
<feature type="transmembrane region" description="Helical" evidence="10">
    <location>
        <begin position="6"/>
        <end position="22"/>
    </location>
</feature>
<comment type="subcellular location">
    <subcellularLocation>
        <location evidence="1">Cell membrane</location>
        <topology evidence="1">Single-pass membrane protein</topology>
    </subcellularLocation>
</comment>
<dbReference type="GO" id="GO:0000917">
    <property type="term" value="P:division septum assembly"/>
    <property type="evidence" value="ECO:0007669"/>
    <property type="project" value="UniProtKB-KW"/>
</dbReference>
<evidence type="ECO:0000256" key="1">
    <source>
        <dbReference type="ARBA" id="ARBA00004162"/>
    </source>
</evidence>
<keyword evidence="14" id="KW-1185">Reference proteome</keyword>
<evidence type="ECO:0000256" key="3">
    <source>
        <dbReference type="ARBA" id="ARBA00022692"/>
    </source>
</evidence>
<evidence type="ECO:0000313" key="12">
    <source>
        <dbReference type="EMBL" id="TDR40571.1"/>
    </source>
</evidence>
<dbReference type="EMBL" id="SNZG01000008">
    <property type="protein sequence ID" value="TDR40571.1"/>
    <property type="molecule type" value="Genomic_DNA"/>
</dbReference>
<keyword evidence="3 10" id="KW-0812">Transmembrane</keyword>
<evidence type="ECO:0000256" key="8">
    <source>
        <dbReference type="ARBA" id="ARBA00023306"/>
    </source>
</evidence>
<dbReference type="GO" id="GO:0000921">
    <property type="term" value="P:septin ring assembly"/>
    <property type="evidence" value="ECO:0007669"/>
    <property type="project" value="InterPro"/>
</dbReference>
<evidence type="ECO:0000313" key="14">
    <source>
        <dbReference type="Proteomes" id="UP000294641"/>
    </source>
</evidence>
<dbReference type="GO" id="GO:0005886">
    <property type="term" value="C:plasma membrane"/>
    <property type="evidence" value="ECO:0007669"/>
    <property type="project" value="UniProtKB-SubCell"/>
</dbReference>
<evidence type="ECO:0000256" key="4">
    <source>
        <dbReference type="ARBA" id="ARBA00022989"/>
    </source>
</evidence>
<name>A0A8B4QC34_9BACL</name>
<evidence type="ECO:0000256" key="6">
    <source>
        <dbReference type="ARBA" id="ARBA00023136"/>
    </source>
</evidence>
<accession>A0A8B4QC34</accession>
<evidence type="ECO:0000256" key="2">
    <source>
        <dbReference type="ARBA" id="ARBA00022618"/>
    </source>
</evidence>
<keyword evidence="5 9" id="KW-0175">Coiled coil</keyword>
<dbReference type="InterPro" id="IPR010379">
    <property type="entry name" value="EzrA"/>
</dbReference>
<sequence length="567" mass="65408">MINYIIPIVIVLLVFVVVVIVYRKKHHNEISRLEQKRLDVEMKPVLEELSKVKQLNMNGQAEEMFERWRNKWTELIDVDLKNAGEALLKIEDSVDKFQFKNATAQEQEIEQIIDRVDGETELILTELNELIESEENSRVEIEKLKLDYRTARKTLLAHQYSFGAAGEPLEKKLEVFPGQFEEYDVLISQGNYLQAKDIVNELDRIGKEIFQLISEIPNLLTEIQHKIPNDVKDIRNGFNEMQEQSFFLLHLEIPEKLESIEQILPPLKEEVINLKTENVSSQIESIKREIDGLYDALEGEAIAKLYVDENFDKMGERLDEVSGFIDYIKSEADKVQLSYHLTDVEIALPINARSAMNSYQQRYDLLAIEVTEEQSAYSSLKEELEDLKKLVDVQFEQAQMYSNKLVDLRVHENDGRAELSKLEDRQRELKRKVQKANIPGVPDEITARLHESELQLQTIREELLEIPINVGVIAAGIEKSDILISEAEEVIQEMINNVQLIELLIQYGNRYRMAKPGMDEKLTEAEKAFRDLRFNRALEVAAIAVDSAEPGSLKKMEEIAKEAVLKS</sequence>
<dbReference type="GO" id="GO:0005940">
    <property type="term" value="C:septin ring"/>
    <property type="evidence" value="ECO:0007669"/>
    <property type="project" value="InterPro"/>
</dbReference>
<dbReference type="Proteomes" id="UP000254330">
    <property type="component" value="Unassembled WGS sequence"/>
</dbReference>
<evidence type="ECO:0000256" key="7">
    <source>
        <dbReference type="ARBA" id="ARBA00023210"/>
    </source>
</evidence>
<evidence type="ECO:0000313" key="13">
    <source>
        <dbReference type="Proteomes" id="UP000254330"/>
    </source>
</evidence>
<organism evidence="11 13">
    <name type="scientific">Kurthia zopfii</name>
    <dbReference type="NCBI Taxonomy" id="1650"/>
    <lineage>
        <taxon>Bacteria</taxon>
        <taxon>Bacillati</taxon>
        <taxon>Bacillota</taxon>
        <taxon>Bacilli</taxon>
        <taxon>Bacillales</taxon>
        <taxon>Caryophanaceae</taxon>
        <taxon>Kurthia</taxon>
    </lineage>
</organism>
<feature type="coiled-coil region" evidence="9">
    <location>
        <begin position="477"/>
        <end position="504"/>
    </location>
</feature>
<keyword evidence="2" id="KW-0132">Cell division</keyword>
<evidence type="ECO:0000256" key="10">
    <source>
        <dbReference type="SAM" id="Phobius"/>
    </source>
</evidence>
<dbReference type="EMBL" id="UGNP01000001">
    <property type="protein sequence ID" value="STX10310.1"/>
    <property type="molecule type" value="Genomic_DNA"/>
</dbReference>
<dbReference type="Pfam" id="PF06160">
    <property type="entry name" value="EzrA"/>
    <property type="match status" value="1"/>
</dbReference>
<dbReference type="RefSeq" id="WP_166636083.1">
    <property type="nucleotide sequence ID" value="NZ_BJUE01000004.1"/>
</dbReference>
<comment type="caution">
    <text evidence="11">The sequence shown here is derived from an EMBL/GenBank/DDBJ whole genome shotgun (WGS) entry which is preliminary data.</text>
</comment>
<dbReference type="AlphaFoldDB" id="A0A8B4QC34"/>